<evidence type="ECO:0000259" key="1">
    <source>
        <dbReference type="Pfam" id="PF01936"/>
    </source>
</evidence>
<evidence type="ECO:0000313" key="3">
    <source>
        <dbReference type="Proteomes" id="UP000230543"/>
    </source>
</evidence>
<gene>
    <name evidence="2" type="ORF">COU22_01770</name>
</gene>
<organism evidence="2 3">
    <name type="scientific">Candidatus Komeilibacteria bacterium CG10_big_fil_rev_8_21_14_0_10_41_13</name>
    <dbReference type="NCBI Taxonomy" id="1974476"/>
    <lineage>
        <taxon>Bacteria</taxon>
        <taxon>Candidatus Komeiliibacteriota</taxon>
    </lineage>
</organism>
<feature type="domain" description="NYN" evidence="1">
    <location>
        <begin position="4"/>
        <end position="171"/>
    </location>
</feature>
<comment type="caution">
    <text evidence="2">The sequence shown here is derived from an EMBL/GenBank/DDBJ whole genome shotgun (WGS) entry which is preliminary data.</text>
</comment>
<proteinExistence type="predicted"/>
<dbReference type="EMBL" id="PFBO01000054">
    <property type="protein sequence ID" value="PIT90503.1"/>
    <property type="molecule type" value="Genomic_DNA"/>
</dbReference>
<sequence>MKNIVFIDGENFKKKIEEVLITEGKVKKEDTSFIKWNKYDFKGLFEKVLQGIKINEVNFYFGKITEHKETLEKSRDLIQKSRLLKKHLENLGYKMIIAGRVRGFYQQLKNKNVLLFKEKGVDVKIAVDLITLVCDQELEVAILGSSDSDLQPAIREIVKRNTTCIYLGFENNPNKGISFTSTRTILIRNAEVLEFFPEPII</sequence>
<name>A0A2M6WCK6_9BACT</name>
<dbReference type="AlphaFoldDB" id="A0A2M6WCK6"/>
<protein>
    <recommendedName>
        <fullName evidence="1">NYN domain-containing protein</fullName>
    </recommendedName>
</protein>
<dbReference type="Pfam" id="PF01936">
    <property type="entry name" value="NYN"/>
    <property type="match status" value="1"/>
</dbReference>
<evidence type="ECO:0000313" key="2">
    <source>
        <dbReference type="EMBL" id="PIT90503.1"/>
    </source>
</evidence>
<dbReference type="InterPro" id="IPR021139">
    <property type="entry name" value="NYN"/>
</dbReference>
<reference evidence="3" key="1">
    <citation type="submission" date="2017-09" db="EMBL/GenBank/DDBJ databases">
        <title>Depth-based differentiation of microbial function through sediment-hosted aquifers and enrichment of novel symbionts in the deep terrestrial subsurface.</title>
        <authorList>
            <person name="Probst A.J."/>
            <person name="Ladd B."/>
            <person name="Jarett J.K."/>
            <person name="Geller-Mcgrath D.E."/>
            <person name="Sieber C.M.K."/>
            <person name="Emerson J.B."/>
            <person name="Anantharaman K."/>
            <person name="Thomas B.C."/>
            <person name="Malmstrom R."/>
            <person name="Stieglmeier M."/>
            <person name="Klingl A."/>
            <person name="Woyke T."/>
            <person name="Ryan C.M."/>
            <person name="Banfield J.F."/>
        </authorList>
    </citation>
    <scope>NUCLEOTIDE SEQUENCE [LARGE SCALE GENOMIC DNA]</scope>
</reference>
<dbReference type="Proteomes" id="UP000230543">
    <property type="component" value="Unassembled WGS sequence"/>
</dbReference>
<dbReference type="Gene3D" id="3.40.50.1010">
    <property type="entry name" value="5'-nuclease"/>
    <property type="match status" value="1"/>
</dbReference>
<accession>A0A2M6WCK6</accession>
<dbReference type="GO" id="GO:0004540">
    <property type="term" value="F:RNA nuclease activity"/>
    <property type="evidence" value="ECO:0007669"/>
    <property type="project" value="InterPro"/>
</dbReference>